<dbReference type="AlphaFoldDB" id="K2G2U7"/>
<gene>
    <name evidence="1" type="ORF">ACD_3C00041G0002</name>
</gene>
<comment type="caution">
    <text evidence="1">The sequence shown here is derived from an EMBL/GenBank/DDBJ whole genome shotgun (WGS) entry which is preliminary data.</text>
</comment>
<reference evidence="1" key="1">
    <citation type="journal article" date="2012" name="Science">
        <title>Fermentation, hydrogen, and sulfur metabolism in multiple uncultivated bacterial phyla.</title>
        <authorList>
            <person name="Wrighton K.C."/>
            <person name="Thomas B.C."/>
            <person name="Sharon I."/>
            <person name="Miller C.S."/>
            <person name="Castelle C.J."/>
            <person name="VerBerkmoes N.C."/>
            <person name="Wilkins M.J."/>
            <person name="Hettich R.L."/>
            <person name="Lipton M.S."/>
            <person name="Williams K.H."/>
            <person name="Long P.E."/>
            <person name="Banfield J.F."/>
        </authorList>
    </citation>
    <scope>NUCLEOTIDE SEQUENCE [LARGE SCALE GENOMIC DNA]</scope>
</reference>
<sequence>MTEAEKQDYILKRDVILETLEKLFDYWEMARPLYKLVNSIDVTAEIIDEIINIIDISYKKLYDDEQKEKLELAMSNLKLIKTREIKEKTNENEEVNVMVNDLLF</sequence>
<evidence type="ECO:0000313" key="1">
    <source>
        <dbReference type="EMBL" id="EKE28597.1"/>
    </source>
</evidence>
<accession>K2G2U7</accession>
<name>K2G2U7_9BACT</name>
<organism evidence="1">
    <name type="scientific">uncultured bacterium</name>
    <name type="common">gcode 4</name>
    <dbReference type="NCBI Taxonomy" id="1234023"/>
    <lineage>
        <taxon>Bacteria</taxon>
        <taxon>environmental samples</taxon>
    </lineage>
</organism>
<proteinExistence type="predicted"/>
<dbReference type="EMBL" id="AMFJ01000315">
    <property type="protein sequence ID" value="EKE28597.1"/>
    <property type="molecule type" value="Genomic_DNA"/>
</dbReference>
<protein>
    <submittedName>
        <fullName evidence="1">Uncharacterized protein</fullName>
    </submittedName>
</protein>